<evidence type="ECO:0000313" key="5">
    <source>
        <dbReference type="EMBL" id="QDS73543.1"/>
    </source>
</evidence>
<organism evidence="5 6">
    <name type="scientific">Venturia effusa</name>
    <dbReference type="NCBI Taxonomy" id="50376"/>
    <lineage>
        <taxon>Eukaryota</taxon>
        <taxon>Fungi</taxon>
        <taxon>Dikarya</taxon>
        <taxon>Ascomycota</taxon>
        <taxon>Pezizomycotina</taxon>
        <taxon>Dothideomycetes</taxon>
        <taxon>Pleosporomycetidae</taxon>
        <taxon>Venturiales</taxon>
        <taxon>Venturiaceae</taxon>
        <taxon>Venturia</taxon>
    </lineage>
</organism>
<dbReference type="Gene3D" id="3.40.50.1240">
    <property type="entry name" value="Phosphoglycerate mutase-like"/>
    <property type="match status" value="1"/>
</dbReference>
<dbReference type="InterPro" id="IPR029033">
    <property type="entry name" value="His_PPase_superfam"/>
</dbReference>
<keyword evidence="1" id="KW-0378">Hydrolase</keyword>
<dbReference type="EMBL" id="CP042194">
    <property type="protein sequence ID" value="QDS73543.1"/>
    <property type="molecule type" value="Genomic_DNA"/>
</dbReference>
<dbReference type="InterPro" id="IPR013078">
    <property type="entry name" value="His_Pase_superF_clade-1"/>
</dbReference>
<reference evidence="5 6" key="1">
    <citation type="submission" date="2019-07" db="EMBL/GenBank/DDBJ databases">
        <title>Finished genome of Venturia effusa.</title>
        <authorList>
            <person name="Young C.A."/>
            <person name="Cox M.P."/>
            <person name="Ganley A.R.D."/>
            <person name="David W.J."/>
        </authorList>
    </citation>
    <scope>NUCLEOTIDE SEQUENCE [LARGE SCALE GENOMIC DNA]</scope>
    <source>
        <strain evidence="6">albino</strain>
    </source>
</reference>
<dbReference type="STRING" id="50376.A0A517LD23"/>
<evidence type="ECO:0000256" key="2">
    <source>
        <dbReference type="PIRSR" id="PIRSR613078-1"/>
    </source>
</evidence>
<dbReference type="AlphaFoldDB" id="A0A517LD23"/>
<accession>A0A517LD23</accession>
<feature type="active site" description="Proton donor/acceptor" evidence="2">
    <location>
        <position position="85"/>
    </location>
</feature>
<evidence type="ECO:0000256" key="1">
    <source>
        <dbReference type="ARBA" id="ARBA00022801"/>
    </source>
</evidence>
<dbReference type="GO" id="GO:0005829">
    <property type="term" value="C:cytosol"/>
    <property type="evidence" value="ECO:0007669"/>
    <property type="project" value="TreeGrafter"/>
</dbReference>
<dbReference type="PANTHER" id="PTHR46517:SF1">
    <property type="entry name" value="FRUCTOSE-2,6-BISPHOSPHATASE TIGAR"/>
    <property type="match status" value="1"/>
</dbReference>
<protein>
    <submittedName>
        <fullName evidence="5">Uncharacterized protein</fullName>
    </submittedName>
</protein>
<dbReference type="PANTHER" id="PTHR46517">
    <property type="entry name" value="FRUCTOSE-2,6-BISPHOSPHATASE TIGAR"/>
    <property type="match status" value="1"/>
</dbReference>
<dbReference type="SUPFAM" id="SSF53254">
    <property type="entry name" value="Phosphoglycerate mutase-like"/>
    <property type="match status" value="1"/>
</dbReference>
<dbReference type="GO" id="GO:0004331">
    <property type="term" value="F:fructose-2,6-bisphosphate 2-phosphatase activity"/>
    <property type="evidence" value="ECO:0007669"/>
    <property type="project" value="TreeGrafter"/>
</dbReference>
<feature type="compositionally biased region" description="Polar residues" evidence="4">
    <location>
        <begin position="316"/>
        <end position="329"/>
    </location>
</feature>
<dbReference type="OrthoDB" id="354304at2759"/>
<dbReference type="CDD" id="cd07067">
    <property type="entry name" value="HP_PGM_like"/>
    <property type="match status" value="1"/>
</dbReference>
<dbReference type="SMART" id="SM00855">
    <property type="entry name" value="PGAM"/>
    <property type="match status" value="1"/>
</dbReference>
<dbReference type="PROSITE" id="PS00175">
    <property type="entry name" value="PG_MUTASE"/>
    <property type="match status" value="1"/>
</dbReference>
<dbReference type="Proteomes" id="UP000316270">
    <property type="component" value="Chromosome 10"/>
</dbReference>
<name>A0A517LD23_9PEZI</name>
<feature type="binding site" evidence="3">
    <location>
        <begin position="7"/>
        <end position="14"/>
    </location>
    <ligand>
        <name>substrate</name>
    </ligand>
</feature>
<feature type="binding site" evidence="3">
    <location>
        <position position="59"/>
    </location>
    <ligand>
        <name>substrate</name>
    </ligand>
</feature>
<dbReference type="GO" id="GO:0045820">
    <property type="term" value="P:negative regulation of glycolytic process"/>
    <property type="evidence" value="ECO:0007669"/>
    <property type="project" value="TreeGrafter"/>
</dbReference>
<evidence type="ECO:0000256" key="3">
    <source>
        <dbReference type="PIRSR" id="PIRSR613078-2"/>
    </source>
</evidence>
<keyword evidence="6" id="KW-1185">Reference proteome</keyword>
<sequence length="329" mass="36120">MRLFLIRHGETVDNVAGLYAGSRDSELTNHGHLQATRLGKHFQSSSVEFTHIFSSPLKRAIKTAELIRDAQPTSIDIVQSSLIVEQDFGFYEGKPAFARPLKGNARSGKEAHRALHMNDPGFVDIEPKETMASRADAFLNKLIPAIPDKSNVIAVVSHGIMLSVLWRRYLLRLPPRTVILHPEVLAAHGRVDLKRLGGWSNTGYLELEMSVIASSLPFSPASSSVGTDGKMGVLETNNVQLATVFESEDTASELDAAGYQEDQAMPTSTVDIQATLSNRSFTAWTTTICAINHKPHLNNLKRTRGGVGSSRHDETQMSINSFFQKQSKG</sequence>
<evidence type="ECO:0000313" key="6">
    <source>
        <dbReference type="Proteomes" id="UP000316270"/>
    </source>
</evidence>
<dbReference type="GO" id="GO:0043456">
    <property type="term" value="P:regulation of pentose-phosphate shunt"/>
    <property type="evidence" value="ECO:0007669"/>
    <property type="project" value="TreeGrafter"/>
</dbReference>
<feature type="region of interest" description="Disordered" evidence="4">
    <location>
        <begin position="305"/>
        <end position="329"/>
    </location>
</feature>
<feature type="active site" description="Tele-phosphohistidine intermediate" evidence="2">
    <location>
        <position position="8"/>
    </location>
</feature>
<proteinExistence type="predicted"/>
<dbReference type="Pfam" id="PF00300">
    <property type="entry name" value="His_Phos_1"/>
    <property type="match status" value="1"/>
</dbReference>
<evidence type="ECO:0000256" key="4">
    <source>
        <dbReference type="SAM" id="MobiDB-lite"/>
    </source>
</evidence>
<dbReference type="InterPro" id="IPR001345">
    <property type="entry name" value="PG/BPGM_mutase_AS"/>
</dbReference>
<gene>
    <name evidence="5" type="ORF">FKW77_000341</name>
</gene>
<dbReference type="InterPro" id="IPR051695">
    <property type="entry name" value="Phosphoglycerate_Mutase"/>
</dbReference>